<dbReference type="PROSITE" id="PS50110">
    <property type="entry name" value="RESPONSE_REGULATORY"/>
    <property type="match status" value="1"/>
</dbReference>
<dbReference type="PANTHER" id="PTHR44520">
    <property type="entry name" value="RESPONSE REGULATOR RCP1-RELATED"/>
    <property type="match status" value="1"/>
</dbReference>
<gene>
    <name evidence="3" type="ORF">CYPRO_1483</name>
</gene>
<accession>A0A345UJT7</accession>
<dbReference type="InterPro" id="IPR011006">
    <property type="entry name" value="CheY-like_superfamily"/>
</dbReference>
<dbReference type="Pfam" id="PF00072">
    <property type="entry name" value="Response_reg"/>
    <property type="match status" value="1"/>
</dbReference>
<dbReference type="Gene3D" id="3.40.50.2300">
    <property type="match status" value="1"/>
</dbReference>
<dbReference type="AlphaFoldDB" id="A0A345UJT7"/>
<dbReference type="KEGG" id="cprv:CYPRO_1483"/>
<feature type="domain" description="Response regulatory" evidence="2">
    <location>
        <begin position="6"/>
        <end position="131"/>
    </location>
</feature>
<dbReference type="InterPro" id="IPR052893">
    <property type="entry name" value="TCS_response_regulator"/>
</dbReference>
<keyword evidence="4" id="KW-1185">Reference proteome</keyword>
<keyword evidence="1" id="KW-0597">Phosphoprotein</keyword>
<dbReference type="SUPFAM" id="SSF52172">
    <property type="entry name" value="CheY-like"/>
    <property type="match status" value="1"/>
</dbReference>
<dbReference type="Proteomes" id="UP000254808">
    <property type="component" value="Chromosome"/>
</dbReference>
<name>A0A345UJT7_9BACT</name>
<dbReference type="InterPro" id="IPR001789">
    <property type="entry name" value="Sig_transdc_resp-reg_receiver"/>
</dbReference>
<dbReference type="SMART" id="SM00448">
    <property type="entry name" value="REC"/>
    <property type="match status" value="1"/>
</dbReference>
<feature type="modified residue" description="4-aspartylphosphate" evidence="1">
    <location>
        <position position="63"/>
    </location>
</feature>
<proteinExistence type="predicted"/>
<evidence type="ECO:0000256" key="1">
    <source>
        <dbReference type="PROSITE-ProRule" id="PRU00169"/>
    </source>
</evidence>
<dbReference type="GO" id="GO:0000160">
    <property type="term" value="P:phosphorelay signal transduction system"/>
    <property type="evidence" value="ECO:0007669"/>
    <property type="project" value="InterPro"/>
</dbReference>
<dbReference type="CDD" id="cd17546">
    <property type="entry name" value="REC_hyHK_CKI1_RcsC-like"/>
    <property type="match status" value="1"/>
</dbReference>
<reference evidence="3 4" key="1">
    <citation type="submission" date="2018-03" db="EMBL/GenBank/DDBJ databases">
        <title>Phenotypic and genomic properties of Cyclonatronum proteinivorum gen. nov., sp. nov., a haloalkaliphilic bacteroidete from soda lakes possessing Na+-translocating rhodopsin.</title>
        <authorList>
            <person name="Toshchakov S.V."/>
            <person name="Korzhenkov A."/>
            <person name="Samarov N.I."/>
            <person name="Kublanov I.V."/>
            <person name="Muntyan M.S."/>
            <person name="Sorokin D.Y."/>
        </authorList>
    </citation>
    <scope>NUCLEOTIDE SEQUENCE [LARGE SCALE GENOMIC DNA]</scope>
    <source>
        <strain evidence="3 4">Omega</strain>
    </source>
</reference>
<dbReference type="OrthoDB" id="1524091at2"/>
<evidence type="ECO:0000313" key="3">
    <source>
        <dbReference type="EMBL" id="AXJ00739.1"/>
    </source>
</evidence>
<evidence type="ECO:0000259" key="2">
    <source>
        <dbReference type="PROSITE" id="PS50110"/>
    </source>
</evidence>
<sequence length="139" mass="15977">MKKIREVCLIEDEKIQLFLLKKFLERSEMSESIVEFENGKLAYDALKARTESGDALPNLIFLDLNMPVWDGWEFFEAAQNLPGFEQVTTYILTSSLSSDDMEKAKDFGLSDHYLTKPLSFDKLKEILFAELQKPDNSNA</sequence>
<dbReference type="EMBL" id="CP027806">
    <property type="protein sequence ID" value="AXJ00739.1"/>
    <property type="molecule type" value="Genomic_DNA"/>
</dbReference>
<protein>
    <submittedName>
        <fullName evidence="3">CheY chemotaxis protein or a CheY-like REC (Receiver) domain</fullName>
    </submittedName>
</protein>
<dbReference type="RefSeq" id="WP_114984002.1">
    <property type="nucleotide sequence ID" value="NZ_CP027806.1"/>
</dbReference>
<evidence type="ECO:0000313" key="4">
    <source>
        <dbReference type="Proteomes" id="UP000254808"/>
    </source>
</evidence>
<organism evidence="3 4">
    <name type="scientific">Cyclonatronum proteinivorum</name>
    <dbReference type="NCBI Taxonomy" id="1457365"/>
    <lineage>
        <taxon>Bacteria</taxon>
        <taxon>Pseudomonadati</taxon>
        <taxon>Balneolota</taxon>
        <taxon>Balneolia</taxon>
        <taxon>Balneolales</taxon>
        <taxon>Cyclonatronaceae</taxon>
        <taxon>Cyclonatronum</taxon>
    </lineage>
</organism>
<dbReference type="PANTHER" id="PTHR44520:SF2">
    <property type="entry name" value="RESPONSE REGULATOR RCP1"/>
    <property type="match status" value="1"/>
</dbReference>